<gene>
    <name evidence="9" type="ORF">SAMN02745130_03530</name>
</gene>
<evidence type="ECO:0000256" key="7">
    <source>
        <dbReference type="SAM" id="Phobius"/>
    </source>
</evidence>
<dbReference type="RefSeq" id="WP_078923968.1">
    <property type="nucleotide sequence ID" value="NZ_FUYB01000024.1"/>
</dbReference>
<organism evidence="9 10">
    <name type="scientific">Thiothrix eikelboomii</name>
    <dbReference type="NCBI Taxonomy" id="92487"/>
    <lineage>
        <taxon>Bacteria</taxon>
        <taxon>Pseudomonadati</taxon>
        <taxon>Pseudomonadota</taxon>
        <taxon>Gammaproteobacteria</taxon>
        <taxon>Thiotrichales</taxon>
        <taxon>Thiotrichaceae</taxon>
        <taxon>Thiothrix</taxon>
    </lineage>
</organism>
<name>A0A1T4XVH2_9GAMM</name>
<reference evidence="9 10" key="1">
    <citation type="submission" date="2017-02" db="EMBL/GenBank/DDBJ databases">
        <authorList>
            <person name="Peterson S.W."/>
        </authorList>
    </citation>
    <scope>NUCLEOTIDE SEQUENCE [LARGE SCALE GENOMIC DNA]</scope>
    <source>
        <strain evidence="9 10">ATCC 49788</strain>
    </source>
</reference>
<evidence type="ECO:0000256" key="2">
    <source>
        <dbReference type="ARBA" id="ARBA00008193"/>
    </source>
</evidence>
<feature type="transmembrane region" description="Helical" evidence="7">
    <location>
        <begin position="123"/>
        <end position="142"/>
    </location>
</feature>
<feature type="domain" description="Glycine transporter" evidence="8">
    <location>
        <begin position="9"/>
        <end position="82"/>
    </location>
</feature>
<dbReference type="Proteomes" id="UP000190460">
    <property type="component" value="Unassembled WGS sequence"/>
</dbReference>
<protein>
    <submittedName>
        <fullName evidence="9">Uncharacterized membrane protein YeiH</fullName>
    </submittedName>
</protein>
<dbReference type="EMBL" id="FUYB01000024">
    <property type="protein sequence ID" value="SKA93530.1"/>
    <property type="molecule type" value="Genomic_DNA"/>
</dbReference>
<dbReference type="STRING" id="92487.SAMN02745130_03530"/>
<feature type="transmembrane region" description="Helical" evidence="7">
    <location>
        <begin position="33"/>
        <end position="54"/>
    </location>
</feature>
<evidence type="ECO:0000256" key="5">
    <source>
        <dbReference type="ARBA" id="ARBA00022989"/>
    </source>
</evidence>
<evidence type="ECO:0000256" key="3">
    <source>
        <dbReference type="ARBA" id="ARBA00022475"/>
    </source>
</evidence>
<dbReference type="InterPro" id="IPR005115">
    <property type="entry name" value="Gly_transporter"/>
</dbReference>
<dbReference type="GO" id="GO:0005886">
    <property type="term" value="C:plasma membrane"/>
    <property type="evidence" value="ECO:0007669"/>
    <property type="project" value="UniProtKB-SubCell"/>
</dbReference>
<keyword evidence="5 7" id="KW-1133">Transmembrane helix</keyword>
<proteinExistence type="inferred from homology"/>
<comment type="subcellular location">
    <subcellularLocation>
        <location evidence="1">Cell membrane</location>
        <topology evidence="1">Multi-pass membrane protein</topology>
    </subcellularLocation>
</comment>
<dbReference type="Pfam" id="PF03458">
    <property type="entry name" value="Gly_transporter"/>
    <property type="match status" value="2"/>
</dbReference>
<evidence type="ECO:0000256" key="6">
    <source>
        <dbReference type="ARBA" id="ARBA00023136"/>
    </source>
</evidence>
<dbReference type="PANTHER" id="PTHR30506:SF3">
    <property type="entry name" value="UPF0126 INNER MEMBRANE PROTEIN YADS-RELATED"/>
    <property type="match status" value="1"/>
</dbReference>
<keyword evidence="10" id="KW-1185">Reference proteome</keyword>
<feature type="transmembrane region" description="Helical" evidence="7">
    <location>
        <begin position="6"/>
        <end position="26"/>
    </location>
</feature>
<keyword evidence="6 7" id="KW-0472">Membrane</keyword>
<evidence type="ECO:0000256" key="1">
    <source>
        <dbReference type="ARBA" id="ARBA00004651"/>
    </source>
</evidence>
<evidence type="ECO:0000313" key="10">
    <source>
        <dbReference type="Proteomes" id="UP000190460"/>
    </source>
</evidence>
<dbReference type="AlphaFoldDB" id="A0A1T4XVH2"/>
<evidence type="ECO:0000256" key="4">
    <source>
        <dbReference type="ARBA" id="ARBA00022692"/>
    </source>
</evidence>
<feature type="transmembrane region" description="Helical" evidence="7">
    <location>
        <begin position="179"/>
        <end position="198"/>
    </location>
</feature>
<evidence type="ECO:0000259" key="8">
    <source>
        <dbReference type="Pfam" id="PF03458"/>
    </source>
</evidence>
<keyword evidence="4 7" id="KW-0812">Transmembrane</keyword>
<keyword evidence="3" id="KW-1003">Cell membrane</keyword>
<sequence length="209" mass="22651">MNIDLFQQILTVIATVTLAFSGVLQAARHQMDFFGALVLAFVGSVGGGTLRDLLIGATPVFWAVDASYISIIIPTTILSIIVLRFYTQPPKFYLVDIADAAGLALFTILGAQKALAYQLIEPVAVIMGVITGIAGGMIRDVLTPTTPFVMRSEMYALAAIIGVVVYTVVRHYLPETAAMLVGMSVIFILRIAAIYWQIKVPIIKFNNQL</sequence>
<feature type="transmembrane region" description="Helical" evidence="7">
    <location>
        <begin position="154"/>
        <end position="173"/>
    </location>
</feature>
<feature type="domain" description="Glycine transporter" evidence="8">
    <location>
        <begin position="97"/>
        <end position="170"/>
    </location>
</feature>
<accession>A0A1T4XVH2</accession>
<comment type="similarity">
    <text evidence="2">Belongs to the UPF0126 family.</text>
</comment>
<evidence type="ECO:0000313" key="9">
    <source>
        <dbReference type="EMBL" id="SKA93530.1"/>
    </source>
</evidence>
<feature type="transmembrane region" description="Helical" evidence="7">
    <location>
        <begin position="66"/>
        <end position="86"/>
    </location>
</feature>
<dbReference type="OrthoDB" id="9791874at2"/>
<dbReference type="PANTHER" id="PTHR30506">
    <property type="entry name" value="INNER MEMBRANE PROTEIN"/>
    <property type="match status" value="1"/>
</dbReference>